<evidence type="ECO:0000256" key="5">
    <source>
        <dbReference type="ARBA" id="ARBA00022777"/>
    </source>
</evidence>
<dbReference type="InterPro" id="IPR003594">
    <property type="entry name" value="HATPase_dom"/>
</dbReference>
<feature type="non-terminal residue" evidence="8">
    <location>
        <position position="1"/>
    </location>
</feature>
<dbReference type="SUPFAM" id="SSF55874">
    <property type="entry name" value="ATPase domain of HSP90 chaperone/DNA topoisomerase II/histidine kinase"/>
    <property type="match status" value="1"/>
</dbReference>
<dbReference type="EMBL" id="VZOL01000431">
    <property type="protein sequence ID" value="KAB0659255.1"/>
    <property type="molecule type" value="Genomic_DNA"/>
</dbReference>
<comment type="catalytic activity">
    <reaction evidence="1">
        <text>ATP + protein L-histidine = ADP + protein N-phospho-L-histidine.</text>
        <dbReference type="EC" id="2.7.13.3"/>
    </reaction>
</comment>
<dbReference type="PANTHER" id="PTHR44936:SF10">
    <property type="entry name" value="SENSOR PROTEIN RSTB"/>
    <property type="match status" value="1"/>
</dbReference>
<evidence type="ECO:0000313" key="9">
    <source>
        <dbReference type="Proteomes" id="UP000473571"/>
    </source>
</evidence>
<name>A0A6L3NBH9_9BURK</name>
<evidence type="ECO:0000256" key="6">
    <source>
        <dbReference type="ARBA" id="ARBA00022840"/>
    </source>
</evidence>
<comment type="caution">
    <text evidence="8">The sequence shown here is derived from an EMBL/GenBank/DDBJ whole genome shotgun (WGS) entry which is preliminary data.</text>
</comment>
<dbReference type="InterPro" id="IPR050980">
    <property type="entry name" value="2C_sensor_his_kinase"/>
</dbReference>
<evidence type="ECO:0000256" key="2">
    <source>
        <dbReference type="ARBA" id="ARBA00012438"/>
    </source>
</evidence>
<proteinExistence type="predicted"/>
<dbReference type="InterPro" id="IPR036890">
    <property type="entry name" value="HATPase_C_sf"/>
</dbReference>
<dbReference type="AlphaFoldDB" id="A0A6L3NBH9"/>
<dbReference type="GO" id="GO:0005524">
    <property type="term" value="F:ATP binding"/>
    <property type="evidence" value="ECO:0007669"/>
    <property type="project" value="UniProtKB-KW"/>
</dbReference>
<gene>
    <name evidence="8" type="ORF">F7R13_23835</name>
</gene>
<evidence type="ECO:0000256" key="1">
    <source>
        <dbReference type="ARBA" id="ARBA00000085"/>
    </source>
</evidence>
<organism evidence="8 9">
    <name type="scientific">Burkholderia territorii</name>
    <dbReference type="NCBI Taxonomy" id="1503055"/>
    <lineage>
        <taxon>Bacteria</taxon>
        <taxon>Pseudomonadati</taxon>
        <taxon>Pseudomonadota</taxon>
        <taxon>Betaproteobacteria</taxon>
        <taxon>Burkholderiales</taxon>
        <taxon>Burkholderiaceae</taxon>
        <taxon>Burkholderia</taxon>
        <taxon>Burkholderia cepacia complex</taxon>
    </lineage>
</organism>
<feature type="domain" description="Histidine kinase/HSP90-like ATPase" evidence="7">
    <location>
        <begin position="8"/>
        <end position="59"/>
    </location>
</feature>
<reference evidence="8 9" key="1">
    <citation type="submission" date="2019-09" db="EMBL/GenBank/DDBJ databases">
        <title>Draft genome sequences of 48 bacterial type strains from the CCUG.</title>
        <authorList>
            <person name="Tunovic T."/>
            <person name="Pineiro-Iglesias B."/>
            <person name="Unosson C."/>
            <person name="Inganas E."/>
            <person name="Ohlen M."/>
            <person name="Cardew S."/>
            <person name="Jensie-Markopoulos S."/>
            <person name="Salva-Serra F."/>
            <person name="Jaen-Luchoro D."/>
            <person name="Karlsson R."/>
            <person name="Svensson-Stadler L."/>
            <person name="Chun J."/>
            <person name="Moore E."/>
        </authorList>
    </citation>
    <scope>NUCLEOTIDE SEQUENCE [LARGE SCALE GENOMIC DNA]</scope>
    <source>
        <strain evidence="8 9">CCUG 65687</strain>
    </source>
</reference>
<evidence type="ECO:0000313" key="8">
    <source>
        <dbReference type="EMBL" id="KAB0659255.1"/>
    </source>
</evidence>
<protein>
    <recommendedName>
        <fullName evidence="2">histidine kinase</fullName>
        <ecNumber evidence="2">2.7.13.3</ecNumber>
    </recommendedName>
</protein>
<dbReference type="PANTHER" id="PTHR44936">
    <property type="entry name" value="SENSOR PROTEIN CREC"/>
    <property type="match status" value="1"/>
</dbReference>
<keyword evidence="4" id="KW-0547">Nucleotide-binding</keyword>
<dbReference type="EC" id="2.7.13.3" evidence="2"/>
<evidence type="ECO:0000256" key="4">
    <source>
        <dbReference type="ARBA" id="ARBA00022741"/>
    </source>
</evidence>
<evidence type="ECO:0000256" key="3">
    <source>
        <dbReference type="ARBA" id="ARBA00022679"/>
    </source>
</evidence>
<evidence type="ECO:0000259" key="7">
    <source>
        <dbReference type="Pfam" id="PF02518"/>
    </source>
</evidence>
<dbReference type="Proteomes" id="UP000473571">
    <property type="component" value="Unassembled WGS sequence"/>
</dbReference>
<dbReference type="RefSeq" id="WP_249043674.1">
    <property type="nucleotide sequence ID" value="NZ_VZOL01000431.1"/>
</dbReference>
<keyword evidence="6" id="KW-0067">ATP-binding</keyword>
<dbReference type="Gene3D" id="3.30.565.10">
    <property type="entry name" value="Histidine kinase-like ATPase, C-terminal domain"/>
    <property type="match status" value="1"/>
</dbReference>
<accession>A0A6L3NBH9</accession>
<sequence>DLAAATRPFVRLDPARGGNGHSGLGLAIVERLVLRLGGTCEIGNRPEGGLRVAMTFPFDAIPKDDLHAQAA</sequence>
<keyword evidence="3" id="KW-0808">Transferase</keyword>
<keyword evidence="5 8" id="KW-0418">Kinase</keyword>
<dbReference type="Pfam" id="PF02518">
    <property type="entry name" value="HATPase_c"/>
    <property type="match status" value="1"/>
</dbReference>
<dbReference type="GO" id="GO:0005886">
    <property type="term" value="C:plasma membrane"/>
    <property type="evidence" value="ECO:0007669"/>
    <property type="project" value="TreeGrafter"/>
</dbReference>
<dbReference type="GO" id="GO:0000155">
    <property type="term" value="F:phosphorelay sensor kinase activity"/>
    <property type="evidence" value="ECO:0007669"/>
    <property type="project" value="TreeGrafter"/>
</dbReference>